<protein>
    <recommendedName>
        <fullName evidence="1">UspA domain-containing protein</fullName>
    </recommendedName>
</protein>
<dbReference type="CDD" id="cd23659">
    <property type="entry name" value="USP_At3g01520-like"/>
    <property type="match status" value="1"/>
</dbReference>
<dbReference type="Gene3D" id="3.40.50.620">
    <property type="entry name" value="HUPs"/>
    <property type="match status" value="1"/>
</dbReference>
<sequence length="184" mass="20005">MTDTPTKVNTPNMVHEVVHEHPSPDLLSAKKRVVCIAIDGSQFSDHAISWALENVLRKETDQVVLLNVRPYPLVSMVSTPLVDYSLSSDQEEASNKSASHRLLVNAANTITLAGFSVRAIALRGDAREELDFKIRELKADLVVIGSRGLSTFKRLLLGSVSAHLANTLTVPLLITRGPTTNPSS</sequence>
<evidence type="ECO:0000313" key="3">
    <source>
        <dbReference type="Proteomes" id="UP000077115"/>
    </source>
</evidence>
<dbReference type="OrthoDB" id="843225at2759"/>
<dbReference type="PANTHER" id="PTHR31964">
    <property type="entry name" value="ADENINE NUCLEOTIDE ALPHA HYDROLASES-LIKE SUPERFAMILY PROTEIN"/>
    <property type="match status" value="1"/>
</dbReference>
<gene>
    <name evidence="2" type="ORF">BDEG_22286</name>
</gene>
<evidence type="ECO:0000313" key="2">
    <source>
        <dbReference type="EMBL" id="OAJ38341.1"/>
    </source>
</evidence>
<dbReference type="STRING" id="403673.A0A177WG43"/>
<dbReference type="InterPro" id="IPR014729">
    <property type="entry name" value="Rossmann-like_a/b/a_fold"/>
</dbReference>
<dbReference type="EMBL" id="DS022301">
    <property type="protein sequence ID" value="OAJ38341.1"/>
    <property type="molecule type" value="Genomic_DNA"/>
</dbReference>
<reference evidence="2 3" key="1">
    <citation type="submission" date="2006-10" db="EMBL/GenBank/DDBJ databases">
        <title>The Genome Sequence of Batrachochytrium dendrobatidis JEL423.</title>
        <authorList>
            <consortium name="The Broad Institute Genome Sequencing Platform"/>
            <person name="Birren B."/>
            <person name="Lander E."/>
            <person name="Galagan J."/>
            <person name="Cuomo C."/>
            <person name="Devon K."/>
            <person name="Jaffe D."/>
            <person name="Butler J."/>
            <person name="Alvarez P."/>
            <person name="Gnerre S."/>
            <person name="Grabherr M."/>
            <person name="Kleber M."/>
            <person name="Mauceli E."/>
            <person name="Brockman W."/>
            <person name="Young S."/>
            <person name="LaButti K."/>
            <person name="Sykes S."/>
            <person name="DeCaprio D."/>
            <person name="Crawford M."/>
            <person name="Koehrsen M."/>
            <person name="Engels R."/>
            <person name="Montgomery P."/>
            <person name="Pearson M."/>
            <person name="Howarth C."/>
            <person name="Larson L."/>
            <person name="White J."/>
            <person name="O'Leary S."/>
            <person name="Kodira C."/>
            <person name="Zeng Q."/>
            <person name="Yandava C."/>
            <person name="Alvarado L."/>
            <person name="Longcore J."/>
            <person name="James T."/>
        </authorList>
    </citation>
    <scope>NUCLEOTIDE SEQUENCE [LARGE SCALE GENOMIC DNA]</scope>
    <source>
        <strain evidence="2 3">JEL423</strain>
    </source>
</reference>
<dbReference type="PANTHER" id="PTHR31964:SF113">
    <property type="entry name" value="USPA DOMAIN-CONTAINING PROTEIN"/>
    <property type="match status" value="1"/>
</dbReference>
<dbReference type="VEuPathDB" id="FungiDB:BDEG_22286"/>
<organism evidence="2 3">
    <name type="scientific">Batrachochytrium dendrobatidis (strain JEL423)</name>
    <dbReference type="NCBI Taxonomy" id="403673"/>
    <lineage>
        <taxon>Eukaryota</taxon>
        <taxon>Fungi</taxon>
        <taxon>Fungi incertae sedis</taxon>
        <taxon>Chytridiomycota</taxon>
        <taxon>Chytridiomycota incertae sedis</taxon>
        <taxon>Chytridiomycetes</taxon>
        <taxon>Rhizophydiales</taxon>
        <taxon>Rhizophydiales incertae sedis</taxon>
        <taxon>Batrachochytrium</taxon>
    </lineage>
</organism>
<accession>A0A177WG43</accession>
<dbReference type="InterPro" id="IPR006015">
    <property type="entry name" value="Universal_stress_UspA"/>
</dbReference>
<reference evidence="2 3" key="2">
    <citation type="submission" date="2016-05" db="EMBL/GenBank/DDBJ databases">
        <title>Lineage-specific infection strategies underlie the spectrum of fungal disease in amphibians.</title>
        <authorList>
            <person name="Cuomo C.A."/>
            <person name="Farrer R.A."/>
            <person name="James T."/>
            <person name="Longcore J."/>
            <person name="Birren B."/>
        </authorList>
    </citation>
    <scope>NUCLEOTIDE SEQUENCE [LARGE SCALE GENOMIC DNA]</scope>
    <source>
        <strain evidence="2 3">JEL423</strain>
    </source>
</reference>
<feature type="domain" description="UspA" evidence="1">
    <location>
        <begin position="33"/>
        <end position="176"/>
    </location>
</feature>
<proteinExistence type="predicted"/>
<dbReference type="InterPro" id="IPR006016">
    <property type="entry name" value="UspA"/>
</dbReference>
<evidence type="ECO:0000259" key="1">
    <source>
        <dbReference type="Pfam" id="PF00582"/>
    </source>
</evidence>
<dbReference type="PRINTS" id="PR01438">
    <property type="entry name" value="UNVRSLSTRESS"/>
</dbReference>
<dbReference type="Proteomes" id="UP000077115">
    <property type="component" value="Unassembled WGS sequence"/>
</dbReference>
<name>A0A177WG43_BATDL</name>
<dbReference type="SUPFAM" id="SSF52402">
    <property type="entry name" value="Adenine nucleotide alpha hydrolases-like"/>
    <property type="match status" value="1"/>
</dbReference>
<dbReference type="AlphaFoldDB" id="A0A177WG43"/>
<dbReference type="eggNOG" id="ENOG502RXH2">
    <property type="taxonomic scope" value="Eukaryota"/>
</dbReference>
<dbReference type="Pfam" id="PF00582">
    <property type="entry name" value="Usp"/>
    <property type="match status" value="1"/>
</dbReference>